<feature type="transmembrane region" description="Helical" evidence="9">
    <location>
        <begin position="261"/>
        <end position="281"/>
    </location>
</feature>
<dbReference type="AlphaFoldDB" id="A0A835ESB5"/>
<evidence type="ECO:0000256" key="3">
    <source>
        <dbReference type="ARBA" id="ARBA00022448"/>
    </source>
</evidence>
<dbReference type="InterPro" id="IPR003663">
    <property type="entry name" value="Sugar/inositol_transpt"/>
</dbReference>
<dbReference type="PROSITE" id="PS50850">
    <property type="entry name" value="MFS"/>
    <property type="match status" value="1"/>
</dbReference>
<comment type="subcellular location">
    <subcellularLocation>
        <location evidence="1">Membrane</location>
        <topology evidence="1">Multi-pass membrane protein</topology>
    </subcellularLocation>
</comment>
<dbReference type="PANTHER" id="PTHR23500:SF73">
    <property type="entry name" value="SUGAR TRANSPORT PROTEIN MST1"/>
    <property type="match status" value="1"/>
</dbReference>
<reference evidence="11" key="1">
    <citation type="submission" date="2020-07" db="EMBL/GenBank/DDBJ databases">
        <title>Genome sequence and genetic diversity analysis of an under-domesticated orphan crop, white fonio (Digitaria exilis).</title>
        <authorList>
            <person name="Bennetzen J.L."/>
            <person name="Chen S."/>
            <person name="Ma X."/>
            <person name="Wang X."/>
            <person name="Yssel A.E.J."/>
            <person name="Chaluvadi S.R."/>
            <person name="Johnson M."/>
            <person name="Gangashetty P."/>
            <person name="Hamidou F."/>
            <person name="Sanogo M.D."/>
            <person name="Zwaenepoel A."/>
            <person name="Wallace J."/>
            <person name="Van De Peer Y."/>
            <person name="Van Deynze A."/>
        </authorList>
    </citation>
    <scope>NUCLEOTIDE SEQUENCE</scope>
    <source>
        <tissue evidence="11">Leaves</tissue>
    </source>
</reference>
<comment type="caution">
    <text evidence="11">The sequence shown here is derived from an EMBL/GenBank/DDBJ whole genome shotgun (WGS) entry which is preliminary data.</text>
</comment>
<dbReference type="Pfam" id="PF00083">
    <property type="entry name" value="Sugar_tr"/>
    <property type="match status" value="1"/>
</dbReference>
<dbReference type="FunFam" id="1.20.1250.20:FF:000931">
    <property type="entry name" value="Sugar transport protein 3"/>
    <property type="match status" value="1"/>
</dbReference>
<proteinExistence type="inferred from homology"/>
<evidence type="ECO:0000313" key="12">
    <source>
        <dbReference type="Proteomes" id="UP000636709"/>
    </source>
</evidence>
<evidence type="ECO:0000256" key="9">
    <source>
        <dbReference type="SAM" id="Phobius"/>
    </source>
</evidence>
<keyword evidence="4" id="KW-0762">Sugar transport</keyword>
<keyword evidence="3" id="KW-0813">Transport</keyword>
<dbReference type="PRINTS" id="PR00171">
    <property type="entry name" value="SUGRTRNSPORT"/>
</dbReference>
<sequence>MPGGVVVPSDGPAADYGGGLTLSVFLTCLVAASGGLIFGYDIGISGGVSEMEPFLTRFFPHILKRMEEAKKGNEYCIYDSQALAAFTSLDLPQAAPLFLAEMSPARWRGVLTAGIQFFLTLGILIANLINYAAARHPWGWRVSLGLAGAPAAAIFLGALFLTDTPSSLVMRGRSDRARAALLRVRGPGADVDAELEDIAKAVEAAARHQSEHGAFRRMATRRGYRPHLVFAVAVPVFTQLTGVIVLSFFSPLVFRTVGFGSNAALMGAVVLGAVNLGAQILSTPVIDRYGRKVLFIVGGVQMMVCQLGIAWIMGAKLGKSGEATMARPYAVAVLVLTCLHSAGFGASWGPLGWVVPSEIFPVDIRSLGQAMNVSISLGLAFVQTQTFLAMLCRFKYATFAYYAAWVAVMTVFIAVFLPETKGVPLESMGTVWVKHWYWKRFVQDQEEKGTVALTSPFSSSKSLISDIILGKVTPIPLPPNPKYRTDRQSLQQQARLPGPACSSTREKLRVIMAGGEFLAAEGGRVRDYSGGVTFSVAVTCLMAASCGLIFGYDIGVTGALDLCWLAVA</sequence>
<dbReference type="InterPro" id="IPR045262">
    <property type="entry name" value="STP/PLT_plant"/>
</dbReference>
<feature type="domain" description="Major facilitator superfamily (MFS) profile" evidence="10">
    <location>
        <begin position="1"/>
        <end position="421"/>
    </location>
</feature>
<evidence type="ECO:0000259" key="10">
    <source>
        <dbReference type="PROSITE" id="PS50850"/>
    </source>
</evidence>
<dbReference type="InterPro" id="IPR005828">
    <property type="entry name" value="MFS_sugar_transport-like"/>
</dbReference>
<dbReference type="InterPro" id="IPR036259">
    <property type="entry name" value="MFS_trans_sf"/>
</dbReference>
<keyword evidence="5 9" id="KW-0812">Transmembrane</keyword>
<dbReference type="Proteomes" id="UP000636709">
    <property type="component" value="Unassembled WGS sequence"/>
</dbReference>
<feature type="transmembrane region" description="Helical" evidence="9">
    <location>
        <begin position="110"/>
        <end position="132"/>
    </location>
</feature>
<feature type="transmembrane region" description="Helical" evidence="9">
    <location>
        <begin position="293"/>
        <end position="314"/>
    </location>
</feature>
<feature type="transmembrane region" description="Helical" evidence="9">
    <location>
        <begin position="20"/>
        <end position="40"/>
    </location>
</feature>
<keyword evidence="7 9" id="KW-1133">Transmembrane helix</keyword>
<evidence type="ECO:0000256" key="5">
    <source>
        <dbReference type="ARBA" id="ARBA00022692"/>
    </source>
</evidence>
<dbReference type="Gene3D" id="1.20.1250.20">
    <property type="entry name" value="MFS general substrate transporter like domains"/>
    <property type="match status" value="1"/>
</dbReference>
<dbReference type="InterPro" id="IPR044778">
    <property type="entry name" value="MFS_STP/MST-like_plant"/>
</dbReference>
<dbReference type="PANTHER" id="PTHR23500">
    <property type="entry name" value="SOLUTE CARRIER FAMILY 2, FACILITATED GLUCOSE TRANSPORTER"/>
    <property type="match status" value="1"/>
</dbReference>
<evidence type="ECO:0000256" key="7">
    <source>
        <dbReference type="ARBA" id="ARBA00022989"/>
    </source>
</evidence>
<feature type="transmembrane region" description="Helical" evidence="9">
    <location>
        <begin position="329"/>
        <end position="355"/>
    </location>
</feature>
<evidence type="ECO:0000313" key="11">
    <source>
        <dbReference type="EMBL" id="KAF8703303.1"/>
    </source>
</evidence>
<evidence type="ECO:0000256" key="1">
    <source>
        <dbReference type="ARBA" id="ARBA00004141"/>
    </source>
</evidence>
<dbReference type="CDD" id="cd17361">
    <property type="entry name" value="MFS_STP"/>
    <property type="match status" value="1"/>
</dbReference>
<dbReference type="GO" id="GO:0015293">
    <property type="term" value="F:symporter activity"/>
    <property type="evidence" value="ECO:0007669"/>
    <property type="project" value="UniProtKB-KW"/>
</dbReference>
<feature type="transmembrane region" description="Helical" evidence="9">
    <location>
        <begin position="138"/>
        <end position="161"/>
    </location>
</feature>
<evidence type="ECO:0000256" key="8">
    <source>
        <dbReference type="ARBA" id="ARBA00023136"/>
    </source>
</evidence>
<dbReference type="InterPro" id="IPR020846">
    <property type="entry name" value="MFS_dom"/>
</dbReference>
<dbReference type="OrthoDB" id="5296287at2759"/>
<feature type="transmembrane region" description="Helical" evidence="9">
    <location>
        <begin position="532"/>
        <end position="552"/>
    </location>
</feature>
<dbReference type="SUPFAM" id="SSF103473">
    <property type="entry name" value="MFS general substrate transporter"/>
    <property type="match status" value="1"/>
</dbReference>
<dbReference type="GO" id="GO:0015145">
    <property type="term" value="F:monosaccharide transmembrane transporter activity"/>
    <property type="evidence" value="ECO:0007669"/>
    <property type="project" value="InterPro"/>
</dbReference>
<feature type="transmembrane region" description="Helical" evidence="9">
    <location>
        <begin position="228"/>
        <end position="249"/>
    </location>
</feature>
<evidence type="ECO:0000256" key="4">
    <source>
        <dbReference type="ARBA" id="ARBA00022597"/>
    </source>
</evidence>
<protein>
    <recommendedName>
        <fullName evidence="10">Major facilitator superfamily (MFS) profile domain-containing protein</fullName>
    </recommendedName>
</protein>
<dbReference type="EMBL" id="JACEFO010001778">
    <property type="protein sequence ID" value="KAF8703303.1"/>
    <property type="molecule type" value="Genomic_DNA"/>
</dbReference>
<keyword evidence="8 9" id="KW-0472">Membrane</keyword>
<evidence type="ECO:0000256" key="2">
    <source>
        <dbReference type="ARBA" id="ARBA00010992"/>
    </source>
</evidence>
<evidence type="ECO:0000256" key="6">
    <source>
        <dbReference type="ARBA" id="ARBA00022847"/>
    </source>
</evidence>
<gene>
    <name evidence="11" type="ORF">HU200_032098</name>
</gene>
<keyword evidence="6" id="KW-0769">Symport</keyword>
<accession>A0A835ESB5</accession>
<keyword evidence="12" id="KW-1185">Reference proteome</keyword>
<name>A0A835ESB5_9POAL</name>
<comment type="similarity">
    <text evidence="2">Belongs to the major facilitator superfamily. Sugar transporter (TC 2.A.1.1) family.</text>
</comment>
<organism evidence="11 12">
    <name type="scientific">Digitaria exilis</name>
    <dbReference type="NCBI Taxonomy" id="1010633"/>
    <lineage>
        <taxon>Eukaryota</taxon>
        <taxon>Viridiplantae</taxon>
        <taxon>Streptophyta</taxon>
        <taxon>Embryophyta</taxon>
        <taxon>Tracheophyta</taxon>
        <taxon>Spermatophyta</taxon>
        <taxon>Magnoliopsida</taxon>
        <taxon>Liliopsida</taxon>
        <taxon>Poales</taxon>
        <taxon>Poaceae</taxon>
        <taxon>PACMAD clade</taxon>
        <taxon>Panicoideae</taxon>
        <taxon>Panicodae</taxon>
        <taxon>Paniceae</taxon>
        <taxon>Anthephorinae</taxon>
        <taxon>Digitaria</taxon>
    </lineage>
</organism>
<feature type="transmembrane region" description="Helical" evidence="9">
    <location>
        <begin position="367"/>
        <end position="387"/>
    </location>
</feature>
<feature type="transmembrane region" description="Helical" evidence="9">
    <location>
        <begin position="399"/>
        <end position="418"/>
    </location>
</feature>
<dbReference type="GO" id="GO:0016020">
    <property type="term" value="C:membrane"/>
    <property type="evidence" value="ECO:0007669"/>
    <property type="project" value="UniProtKB-SubCell"/>
</dbReference>